<comment type="function">
    <text evidence="3">Nucleotidase that shows phosphatase activity on nucleoside 5'-monophosphates.</text>
</comment>
<dbReference type="PANTHER" id="PTHR30457:SF12">
    <property type="entry name" value="5'_3'-NUCLEOTIDASE SURE"/>
    <property type="match status" value="1"/>
</dbReference>
<feature type="binding site" evidence="3">
    <location>
        <position position="39"/>
    </location>
    <ligand>
        <name>a divalent metal cation</name>
        <dbReference type="ChEBI" id="CHEBI:60240"/>
    </ligand>
</feature>
<evidence type="ECO:0000313" key="5">
    <source>
        <dbReference type="EMBL" id="MBU5438012.1"/>
    </source>
</evidence>
<dbReference type="RefSeq" id="WP_216518736.1">
    <property type="nucleotide sequence ID" value="NZ_JAHLPM010000006.1"/>
</dbReference>
<dbReference type="GO" id="GO:0008253">
    <property type="term" value="F:5'-nucleotidase activity"/>
    <property type="evidence" value="ECO:0007669"/>
    <property type="project" value="UniProtKB-EC"/>
</dbReference>
<dbReference type="PANTHER" id="PTHR30457">
    <property type="entry name" value="5'-NUCLEOTIDASE SURE"/>
    <property type="match status" value="1"/>
</dbReference>
<accession>A0ABS6E5F6</accession>
<dbReference type="Proteomes" id="UP000749471">
    <property type="component" value="Unassembled WGS sequence"/>
</dbReference>
<name>A0ABS6E5F6_9FIRM</name>
<gene>
    <name evidence="3 5" type="primary">surE</name>
    <name evidence="5" type="ORF">KQI42_08335</name>
</gene>
<protein>
    <recommendedName>
        <fullName evidence="3">5'-nucleotidase SurE</fullName>
        <ecNumber evidence="3">3.1.3.5</ecNumber>
    </recommendedName>
    <alternativeName>
        <fullName evidence="3">Nucleoside 5'-monophosphate phosphohydrolase</fullName>
    </alternativeName>
</protein>
<dbReference type="EC" id="3.1.3.5" evidence="3"/>
<proteinExistence type="inferred from homology"/>
<keyword evidence="6" id="KW-1185">Reference proteome</keyword>
<evidence type="ECO:0000256" key="3">
    <source>
        <dbReference type="HAMAP-Rule" id="MF_00060"/>
    </source>
</evidence>
<keyword evidence="2 3" id="KW-0547">Nucleotide-binding</keyword>
<dbReference type="InterPro" id="IPR030048">
    <property type="entry name" value="SurE"/>
</dbReference>
<evidence type="ECO:0000256" key="1">
    <source>
        <dbReference type="ARBA" id="ARBA00022490"/>
    </source>
</evidence>
<dbReference type="Pfam" id="PF01975">
    <property type="entry name" value="SurE"/>
    <property type="match status" value="1"/>
</dbReference>
<dbReference type="InterPro" id="IPR002828">
    <property type="entry name" value="SurE-like_Pase/nucleotidase"/>
</dbReference>
<evidence type="ECO:0000313" key="6">
    <source>
        <dbReference type="Proteomes" id="UP000749471"/>
    </source>
</evidence>
<comment type="subcellular location">
    <subcellularLocation>
        <location evidence="3">Cytoplasm</location>
    </subcellularLocation>
</comment>
<dbReference type="NCBIfam" id="TIGR00087">
    <property type="entry name" value="surE"/>
    <property type="match status" value="1"/>
</dbReference>
<keyword evidence="3 5" id="KW-0378">Hydrolase</keyword>
<evidence type="ECO:0000256" key="2">
    <source>
        <dbReference type="ARBA" id="ARBA00022741"/>
    </source>
</evidence>
<feature type="binding site" evidence="3">
    <location>
        <position position="9"/>
    </location>
    <ligand>
        <name>a divalent metal cation</name>
        <dbReference type="ChEBI" id="CHEBI:60240"/>
    </ligand>
</feature>
<comment type="similarity">
    <text evidence="3">Belongs to the SurE nucleotidase family.</text>
</comment>
<dbReference type="GO" id="GO:0008254">
    <property type="term" value="F:3'-nucleotidase activity"/>
    <property type="evidence" value="ECO:0007669"/>
    <property type="project" value="UniProtKB-EC"/>
</dbReference>
<reference evidence="5 6" key="1">
    <citation type="submission" date="2021-06" db="EMBL/GenBank/DDBJ databases">
        <authorList>
            <person name="Sun Q."/>
            <person name="Li D."/>
        </authorList>
    </citation>
    <scope>NUCLEOTIDE SEQUENCE [LARGE SCALE GENOMIC DNA]</scope>
    <source>
        <strain evidence="5 6">MSJ-40</strain>
    </source>
</reference>
<organism evidence="5 6">
    <name type="scientific">Tissierella simiarum</name>
    <dbReference type="NCBI Taxonomy" id="2841534"/>
    <lineage>
        <taxon>Bacteria</taxon>
        <taxon>Bacillati</taxon>
        <taxon>Bacillota</taxon>
        <taxon>Tissierellia</taxon>
        <taxon>Tissierellales</taxon>
        <taxon>Tissierellaceae</taxon>
        <taxon>Tissierella</taxon>
    </lineage>
</organism>
<comment type="catalytic activity">
    <reaction evidence="3">
        <text>a ribonucleoside 5'-phosphate + H2O = a ribonucleoside + phosphate</text>
        <dbReference type="Rhea" id="RHEA:12484"/>
        <dbReference type="ChEBI" id="CHEBI:15377"/>
        <dbReference type="ChEBI" id="CHEBI:18254"/>
        <dbReference type="ChEBI" id="CHEBI:43474"/>
        <dbReference type="ChEBI" id="CHEBI:58043"/>
        <dbReference type="EC" id="3.1.3.5"/>
    </reaction>
</comment>
<feature type="binding site" evidence="3">
    <location>
        <position position="96"/>
    </location>
    <ligand>
        <name>a divalent metal cation</name>
        <dbReference type="ChEBI" id="CHEBI:60240"/>
    </ligand>
</feature>
<dbReference type="NCBIfam" id="NF010543">
    <property type="entry name" value="PRK13933.1"/>
    <property type="match status" value="1"/>
</dbReference>
<dbReference type="EMBL" id="JAHLPM010000006">
    <property type="protein sequence ID" value="MBU5438012.1"/>
    <property type="molecule type" value="Genomic_DNA"/>
</dbReference>
<feature type="domain" description="Survival protein SurE-like phosphatase/nucleotidase" evidence="4">
    <location>
        <begin position="3"/>
        <end position="185"/>
    </location>
</feature>
<comment type="cofactor">
    <cofactor evidence="3">
        <name>a divalent metal cation</name>
        <dbReference type="ChEBI" id="CHEBI:60240"/>
    </cofactor>
    <text evidence="3">Binds 1 divalent metal cation per subunit.</text>
</comment>
<sequence length="249" mass="27750">MRILLTNDDGILAEGIYTLAKELEKDHEVILVAPESQRSAQSHAITLFTPLVVKEVNLEGLRSKAYSISGTPADCVRVGLDTLAEGPIDVVLSGINMGLNSGMDILYSGTVSAAIEANVYKVPSIAVSAEWVDGSAYYEVAAKYAKMILEKSKDKLLESNIVLNINTPHVKEENIKGIKTCKIGGVIYDYYFMEYNEEGERTLKLKGRRNGELEEDTDRYYLSQGYVTLTPLHYDLTNFKLLEEVKEWI</sequence>
<evidence type="ECO:0000259" key="4">
    <source>
        <dbReference type="Pfam" id="PF01975"/>
    </source>
</evidence>
<keyword evidence="1 3" id="KW-0963">Cytoplasm</keyword>
<keyword evidence="3" id="KW-0479">Metal-binding</keyword>
<dbReference type="HAMAP" id="MF_00060">
    <property type="entry name" value="SurE"/>
    <property type="match status" value="1"/>
</dbReference>
<comment type="caution">
    <text evidence="5">The sequence shown here is derived from an EMBL/GenBank/DDBJ whole genome shotgun (WGS) entry which is preliminary data.</text>
</comment>
<feature type="binding site" evidence="3">
    <location>
        <position position="8"/>
    </location>
    <ligand>
        <name>a divalent metal cation</name>
        <dbReference type="ChEBI" id="CHEBI:60240"/>
    </ligand>
</feature>